<keyword evidence="3" id="KW-0804">Transcription</keyword>
<dbReference type="RefSeq" id="WP_058276364.1">
    <property type="nucleotide sequence ID" value="NZ_CYPU01000013.1"/>
</dbReference>
<dbReference type="GeneID" id="55492025"/>
<dbReference type="AlphaFoldDB" id="A0A0P1EAY2"/>
<dbReference type="GO" id="GO:0000976">
    <property type="term" value="F:transcription cis-regulatory region binding"/>
    <property type="evidence" value="ECO:0007669"/>
    <property type="project" value="TreeGrafter"/>
</dbReference>
<dbReference type="PRINTS" id="PR00455">
    <property type="entry name" value="HTHTETR"/>
</dbReference>
<dbReference type="GO" id="GO:0003700">
    <property type="term" value="F:DNA-binding transcription factor activity"/>
    <property type="evidence" value="ECO:0007669"/>
    <property type="project" value="TreeGrafter"/>
</dbReference>
<feature type="domain" description="HTH tetR-type" evidence="5">
    <location>
        <begin position="4"/>
        <end position="64"/>
    </location>
</feature>
<evidence type="ECO:0000313" key="6">
    <source>
        <dbReference type="EMBL" id="CUH46577.1"/>
    </source>
</evidence>
<dbReference type="Gene3D" id="1.10.357.10">
    <property type="entry name" value="Tetracycline Repressor, domain 2"/>
    <property type="match status" value="1"/>
</dbReference>
<feature type="DNA-binding region" description="H-T-H motif" evidence="4">
    <location>
        <begin position="27"/>
        <end position="46"/>
    </location>
</feature>
<dbReference type="PROSITE" id="PS50977">
    <property type="entry name" value="HTH_TETR_2"/>
    <property type="match status" value="1"/>
</dbReference>
<dbReference type="InterPro" id="IPR009057">
    <property type="entry name" value="Homeodomain-like_sf"/>
</dbReference>
<dbReference type="InterPro" id="IPR001647">
    <property type="entry name" value="HTH_TetR"/>
</dbReference>
<keyword evidence="2 4" id="KW-0238">DNA-binding</keyword>
<evidence type="ECO:0000256" key="3">
    <source>
        <dbReference type="ARBA" id="ARBA00023163"/>
    </source>
</evidence>
<dbReference type="Pfam" id="PF00440">
    <property type="entry name" value="TetR_N"/>
    <property type="match status" value="1"/>
</dbReference>
<sequence>MTDLKTDGKIIDAAQRLLADGGFGAVSFDTIARALGITKQSVLYWFPTKSDLLAAMFLDWLGEETNEAETSLLSVKTSNEAIDAFVRSITRFHTSNLDRYRMMYLAPQTLKAGMQEVRNSDVLEKIHVTTSKLYDALAARLDGPPEKARQTAFAIHSATLGLVLMLGLADGIVDPLKHSEAELVSALIAKLSS</sequence>
<dbReference type="PANTHER" id="PTHR30055">
    <property type="entry name" value="HTH-TYPE TRANSCRIPTIONAL REGULATOR RUTR"/>
    <property type="match status" value="1"/>
</dbReference>
<reference evidence="6 7" key="1">
    <citation type="submission" date="2015-09" db="EMBL/GenBank/DDBJ databases">
        <authorList>
            <consortium name="Swine Surveillance"/>
        </authorList>
    </citation>
    <scope>NUCLEOTIDE SEQUENCE [LARGE SCALE GENOMIC DNA]</scope>
    <source>
        <strain evidence="6 7">CECT 4292</strain>
    </source>
</reference>
<evidence type="ECO:0000256" key="1">
    <source>
        <dbReference type="ARBA" id="ARBA00023015"/>
    </source>
</evidence>
<proteinExistence type="predicted"/>
<dbReference type="SUPFAM" id="SSF46689">
    <property type="entry name" value="Homeodomain-like"/>
    <property type="match status" value="1"/>
</dbReference>
<protein>
    <submittedName>
        <fullName evidence="6">Mycofactocin system transcriptional regulator</fullName>
    </submittedName>
</protein>
<dbReference type="InterPro" id="IPR050109">
    <property type="entry name" value="HTH-type_TetR-like_transc_reg"/>
</dbReference>
<organism evidence="6 7">
    <name type="scientific">Ruegeria atlantica</name>
    <dbReference type="NCBI Taxonomy" id="81569"/>
    <lineage>
        <taxon>Bacteria</taxon>
        <taxon>Pseudomonadati</taxon>
        <taxon>Pseudomonadota</taxon>
        <taxon>Alphaproteobacteria</taxon>
        <taxon>Rhodobacterales</taxon>
        <taxon>Roseobacteraceae</taxon>
        <taxon>Ruegeria</taxon>
    </lineage>
</organism>
<dbReference type="Proteomes" id="UP000050783">
    <property type="component" value="Unassembled WGS sequence"/>
</dbReference>
<keyword evidence="1" id="KW-0805">Transcription regulation</keyword>
<name>A0A0P1EAY2_9RHOB</name>
<dbReference type="EMBL" id="CYPU01000013">
    <property type="protein sequence ID" value="CUH46577.1"/>
    <property type="molecule type" value="Genomic_DNA"/>
</dbReference>
<dbReference type="OrthoDB" id="8478851at2"/>
<gene>
    <name evidence="6" type="ORF">RUA4292_00743</name>
</gene>
<evidence type="ECO:0000256" key="2">
    <source>
        <dbReference type="ARBA" id="ARBA00023125"/>
    </source>
</evidence>
<evidence type="ECO:0000256" key="4">
    <source>
        <dbReference type="PROSITE-ProRule" id="PRU00335"/>
    </source>
</evidence>
<dbReference type="PANTHER" id="PTHR30055:SF234">
    <property type="entry name" value="HTH-TYPE TRANSCRIPTIONAL REGULATOR BETI"/>
    <property type="match status" value="1"/>
</dbReference>
<evidence type="ECO:0000259" key="5">
    <source>
        <dbReference type="PROSITE" id="PS50977"/>
    </source>
</evidence>
<accession>A0A0P1EAY2</accession>
<evidence type="ECO:0000313" key="7">
    <source>
        <dbReference type="Proteomes" id="UP000050783"/>
    </source>
</evidence>